<sequence length="174" mass="19808">MQSLRSVGVKASQVMDHMLDQSESYEVVEHTRKDLYNRLNTIRRYFGDVMSFDSTYQTNPYNRPLVIFIGVNNHTKTIVFGFGLLADEIVDTYTLILKTFLEAMHGKSLISVVTDGDKAMSKAIMLVMPNVVHHLCSWHLVQNVQTNVGDTGFTQDFTHYMFTYLASQNSRLSG</sequence>
<name>A0AAD9XKT6_9ROSI</name>
<proteinExistence type="predicted"/>
<organism evidence="2 3">
    <name type="scientific">Dipteronia dyeriana</name>
    <dbReference type="NCBI Taxonomy" id="168575"/>
    <lineage>
        <taxon>Eukaryota</taxon>
        <taxon>Viridiplantae</taxon>
        <taxon>Streptophyta</taxon>
        <taxon>Embryophyta</taxon>
        <taxon>Tracheophyta</taxon>
        <taxon>Spermatophyta</taxon>
        <taxon>Magnoliopsida</taxon>
        <taxon>eudicotyledons</taxon>
        <taxon>Gunneridae</taxon>
        <taxon>Pentapetalae</taxon>
        <taxon>rosids</taxon>
        <taxon>malvids</taxon>
        <taxon>Sapindales</taxon>
        <taxon>Sapindaceae</taxon>
        <taxon>Hippocastanoideae</taxon>
        <taxon>Acereae</taxon>
        <taxon>Dipteronia</taxon>
    </lineage>
</organism>
<keyword evidence="3" id="KW-1185">Reference proteome</keyword>
<reference evidence="2" key="1">
    <citation type="journal article" date="2023" name="Plant J.">
        <title>Genome sequences and population genomics provide insights into the demographic history, inbreeding, and mutation load of two 'living fossil' tree species of Dipteronia.</title>
        <authorList>
            <person name="Feng Y."/>
            <person name="Comes H.P."/>
            <person name="Chen J."/>
            <person name="Zhu S."/>
            <person name="Lu R."/>
            <person name="Zhang X."/>
            <person name="Li P."/>
            <person name="Qiu J."/>
            <person name="Olsen K.M."/>
            <person name="Qiu Y."/>
        </authorList>
    </citation>
    <scope>NUCLEOTIDE SEQUENCE</scope>
    <source>
        <strain evidence="2">KIB01</strain>
    </source>
</reference>
<evidence type="ECO:0000313" key="3">
    <source>
        <dbReference type="Proteomes" id="UP001280121"/>
    </source>
</evidence>
<dbReference type="EMBL" id="JANJYI010000002">
    <property type="protein sequence ID" value="KAK2661222.1"/>
    <property type="molecule type" value="Genomic_DNA"/>
</dbReference>
<dbReference type="AlphaFoldDB" id="A0AAD9XKT6"/>
<dbReference type="Pfam" id="PF10551">
    <property type="entry name" value="MULE"/>
    <property type="match status" value="1"/>
</dbReference>
<dbReference type="PANTHER" id="PTHR47718:SF13">
    <property type="entry name" value="OS09G0290500 PROTEIN"/>
    <property type="match status" value="1"/>
</dbReference>
<evidence type="ECO:0000313" key="2">
    <source>
        <dbReference type="EMBL" id="KAK2661222.1"/>
    </source>
</evidence>
<comment type="caution">
    <text evidence="2">The sequence shown here is derived from an EMBL/GenBank/DDBJ whole genome shotgun (WGS) entry which is preliminary data.</text>
</comment>
<accession>A0AAD9XKT6</accession>
<gene>
    <name evidence="2" type="ORF">Ddye_007755</name>
</gene>
<dbReference type="Proteomes" id="UP001280121">
    <property type="component" value="Unassembled WGS sequence"/>
</dbReference>
<dbReference type="InterPro" id="IPR018289">
    <property type="entry name" value="MULE_transposase_dom"/>
</dbReference>
<feature type="domain" description="MULE transposase" evidence="1">
    <location>
        <begin position="49"/>
        <end position="143"/>
    </location>
</feature>
<protein>
    <recommendedName>
        <fullName evidence="1">MULE transposase domain-containing protein</fullName>
    </recommendedName>
</protein>
<evidence type="ECO:0000259" key="1">
    <source>
        <dbReference type="Pfam" id="PF10551"/>
    </source>
</evidence>
<dbReference type="PANTHER" id="PTHR47718">
    <property type="entry name" value="OS01G0519700 PROTEIN"/>
    <property type="match status" value="1"/>
</dbReference>